<keyword evidence="5" id="KW-0175">Coiled coil</keyword>
<dbReference type="InterPro" id="IPR051313">
    <property type="entry name" value="Bact_iron-sidero_bind"/>
</dbReference>
<dbReference type="SUPFAM" id="SSF53807">
    <property type="entry name" value="Helical backbone' metal receptor"/>
    <property type="match status" value="1"/>
</dbReference>
<dbReference type="PROSITE" id="PS51257">
    <property type="entry name" value="PROKAR_LIPOPROTEIN"/>
    <property type="match status" value="1"/>
</dbReference>
<keyword evidence="9" id="KW-1185">Reference proteome</keyword>
<evidence type="ECO:0000256" key="3">
    <source>
        <dbReference type="ARBA" id="ARBA00022448"/>
    </source>
</evidence>
<feature type="coiled-coil region" evidence="5">
    <location>
        <begin position="161"/>
        <end position="195"/>
    </location>
</feature>
<dbReference type="RefSeq" id="WP_209974511.1">
    <property type="nucleotide sequence ID" value="NZ_JAGGLB010000016.1"/>
</dbReference>
<evidence type="ECO:0000256" key="1">
    <source>
        <dbReference type="ARBA" id="ARBA00004196"/>
    </source>
</evidence>
<gene>
    <name evidence="8" type="ORF">J2Z66_004628</name>
</gene>
<comment type="subcellular location">
    <subcellularLocation>
        <location evidence="1">Cell envelope</location>
    </subcellularLocation>
</comment>
<evidence type="ECO:0000256" key="4">
    <source>
        <dbReference type="ARBA" id="ARBA00022729"/>
    </source>
</evidence>
<dbReference type="Proteomes" id="UP001519287">
    <property type="component" value="Unassembled WGS sequence"/>
</dbReference>
<evidence type="ECO:0000313" key="8">
    <source>
        <dbReference type="EMBL" id="MBP1993011.1"/>
    </source>
</evidence>
<keyword evidence="4 6" id="KW-0732">Signal</keyword>
<feature type="chain" id="PRO_5046150712" evidence="6">
    <location>
        <begin position="23"/>
        <end position="324"/>
    </location>
</feature>
<accession>A0ABS4J1K2</accession>
<sequence>MSRRFILLFGTALLAIILVACSNSSDKKQATSTEDPEKPATRVVKDIFGDVTIPANPKNILVSNSSYAEYLIEMGVTPQLVLVVPEIEPDYRAPYLQEHGVEMIENAQYEYNYEQLLGLSPDLIIASGRGMETKVYEELSKVAPTIALTSGIGMHDAMPKLAELFDKKEQSEKVLAEFDQKAKAAKEKIHQAIGDKTVLVLRVEPKRYRYLGAKADDDVSRFFYETLGLKIPEIFKDTTEWFTPFSLEILPDIKADYIFVEKRSMENYDSSESLKELEENPLWKGLDAVKNNHVFPLRTNDYISAKGPIGTSLLIDYIVEKLVP</sequence>
<evidence type="ECO:0000256" key="2">
    <source>
        <dbReference type="ARBA" id="ARBA00008814"/>
    </source>
</evidence>
<dbReference type="Pfam" id="PF01497">
    <property type="entry name" value="Peripla_BP_2"/>
    <property type="match status" value="1"/>
</dbReference>
<reference evidence="8 9" key="1">
    <citation type="submission" date="2021-03" db="EMBL/GenBank/DDBJ databases">
        <title>Genomic Encyclopedia of Type Strains, Phase IV (KMG-IV): sequencing the most valuable type-strain genomes for metagenomic binning, comparative biology and taxonomic classification.</title>
        <authorList>
            <person name="Goeker M."/>
        </authorList>
    </citation>
    <scope>NUCLEOTIDE SEQUENCE [LARGE SCALE GENOMIC DNA]</scope>
    <source>
        <strain evidence="8 9">DSM 26048</strain>
    </source>
</reference>
<name>A0ABS4J1K2_9BACL</name>
<protein>
    <submittedName>
        <fullName evidence="8">Iron complex transport system substrate-binding protein</fullName>
    </submittedName>
</protein>
<comment type="caution">
    <text evidence="8">The sequence shown here is derived from an EMBL/GenBank/DDBJ whole genome shotgun (WGS) entry which is preliminary data.</text>
</comment>
<dbReference type="EMBL" id="JAGGLB010000016">
    <property type="protein sequence ID" value="MBP1993011.1"/>
    <property type="molecule type" value="Genomic_DNA"/>
</dbReference>
<keyword evidence="3" id="KW-0813">Transport</keyword>
<proteinExistence type="inferred from homology"/>
<evidence type="ECO:0000313" key="9">
    <source>
        <dbReference type="Proteomes" id="UP001519287"/>
    </source>
</evidence>
<evidence type="ECO:0000256" key="5">
    <source>
        <dbReference type="SAM" id="Coils"/>
    </source>
</evidence>
<feature type="signal peptide" evidence="6">
    <location>
        <begin position="1"/>
        <end position="22"/>
    </location>
</feature>
<dbReference type="PROSITE" id="PS50983">
    <property type="entry name" value="FE_B12_PBP"/>
    <property type="match status" value="1"/>
</dbReference>
<evidence type="ECO:0000256" key="6">
    <source>
        <dbReference type="SAM" id="SignalP"/>
    </source>
</evidence>
<evidence type="ECO:0000259" key="7">
    <source>
        <dbReference type="PROSITE" id="PS50983"/>
    </source>
</evidence>
<dbReference type="Gene3D" id="3.40.50.1980">
    <property type="entry name" value="Nitrogenase molybdenum iron protein domain"/>
    <property type="match status" value="2"/>
</dbReference>
<dbReference type="InterPro" id="IPR002491">
    <property type="entry name" value="ABC_transptr_periplasmic_BD"/>
</dbReference>
<dbReference type="PANTHER" id="PTHR30532">
    <property type="entry name" value="IRON III DICITRATE-BINDING PERIPLASMIC PROTEIN"/>
    <property type="match status" value="1"/>
</dbReference>
<comment type="similarity">
    <text evidence="2">Belongs to the bacterial solute-binding protein 8 family.</text>
</comment>
<organism evidence="8 9">
    <name type="scientific">Paenibacillus eucommiae</name>
    <dbReference type="NCBI Taxonomy" id="1355755"/>
    <lineage>
        <taxon>Bacteria</taxon>
        <taxon>Bacillati</taxon>
        <taxon>Bacillota</taxon>
        <taxon>Bacilli</taxon>
        <taxon>Bacillales</taxon>
        <taxon>Paenibacillaceae</taxon>
        <taxon>Paenibacillus</taxon>
    </lineage>
</organism>
<feature type="domain" description="Fe/B12 periplasmic-binding" evidence="7">
    <location>
        <begin position="59"/>
        <end position="324"/>
    </location>
</feature>
<dbReference type="PANTHER" id="PTHR30532:SF26">
    <property type="entry name" value="IRON(3+)-HYDROXAMATE-BINDING PROTEIN FHUD"/>
    <property type="match status" value="1"/>
</dbReference>